<evidence type="ECO:0000256" key="3">
    <source>
        <dbReference type="ARBA" id="ARBA00022801"/>
    </source>
</evidence>
<gene>
    <name evidence="5" type="ORF">HPS55_09135</name>
</gene>
<keyword evidence="3" id="KW-0378">Hydrolase</keyword>
<comment type="caution">
    <text evidence="5">The sequence shown here is derived from an EMBL/GenBank/DDBJ whole genome shotgun (WGS) entry which is preliminary data.</text>
</comment>
<protein>
    <submittedName>
        <fullName evidence="5">Ribonuclease</fullName>
    </submittedName>
</protein>
<dbReference type="EMBL" id="JABKKE010000014">
    <property type="protein sequence ID" value="NPE14484.1"/>
    <property type="molecule type" value="Genomic_DNA"/>
</dbReference>
<comment type="similarity">
    <text evidence="1">Belongs to the EndA/NucM nuclease family.</text>
</comment>
<name>A0ABX2AV06_9BACT</name>
<reference evidence="5 6" key="1">
    <citation type="submission" date="2020-05" db="EMBL/GenBank/DDBJ databases">
        <title>Distinct polysaccharide utilization as determinants for interspecies competition between intestinal Prevotella spp.</title>
        <authorList>
            <person name="Galvez E.J.C."/>
            <person name="Iljazovic A."/>
            <person name="Strowig T."/>
        </authorList>
    </citation>
    <scope>NUCLEOTIDE SEQUENCE [LARGE SCALE GENOMIC DNA]</scope>
    <source>
        <strain evidence="5 6">PROD</strain>
    </source>
</reference>
<dbReference type="SUPFAM" id="SSF54060">
    <property type="entry name" value="His-Me finger endonucleases"/>
    <property type="match status" value="1"/>
</dbReference>
<evidence type="ECO:0000256" key="4">
    <source>
        <dbReference type="SAM" id="SignalP"/>
    </source>
</evidence>
<dbReference type="PANTHER" id="PTHR33607:SF2">
    <property type="entry name" value="ENDONUCLEASE-1"/>
    <property type="match status" value="1"/>
</dbReference>
<evidence type="ECO:0000256" key="1">
    <source>
        <dbReference type="ARBA" id="ARBA00006429"/>
    </source>
</evidence>
<keyword evidence="6" id="KW-1185">Reference proteome</keyword>
<organism evidence="5 6">
    <name type="scientific">Xylanibacter rodentium</name>
    <dbReference type="NCBI Taxonomy" id="2736289"/>
    <lineage>
        <taxon>Bacteria</taxon>
        <taxon>Pseudomonadati</taxon>
        <taxon>Bacteroidota</taxon>
        <taxon>Bacteroidia</taxon>
        <taxon>Bacteroidales</taxon>
        <taxon>Prevotellaceae</taxon>
        <taxon>Xylanibacter</taxon>
    </lineage>
</organism>
<dbReference type="Pfam" id="PF04231">
    <property type="entry name" value="Endonuclease_1"/>
    <property type="match status" value="1"/>
</dbReference>
<dbReference type="GeneID" id="82157927"/>
<dbReference type="PANTHER" id="PTHR33607">
    <property type="entry name" value="ENDONUCLEASE-1"/>
    <property type="match status" value="1"/>
</dbReference>
<accession>A0ABX2AV06</accession>
<proteinExistence type="inferred from homology"/>
<evidence type="ECO:0000313" key="5">
    <source>
        <dbReference type="EMBL" id="NPE14484.1"/>
    </source>
</evidence>
<dbReference type="Proteomes" id="UP001193734">
    <property type="component" value="Unassembled WGS sequence"/>
</dbReference>
<dbReference type="InterPro" id="IPR007346">
    <property type="entry name" value="Endonuclease-I"/>
</dbReference>
<dbReference type="RefSeq" id="WP_172323545.1">
    <property type="nucleotide sequence ID" value="NZ_CASGIA010000016.1"/>
</dbReference>
<evidence type="ECO:0000313" key="6">
    <source>
        <dbReference type="Proteomes" id="UP001193734"/>
    </source>
</evidence>
<evidence type="ECO:0000256" key="2">
    <source>
        <dbReference type="ARBA" id="ARBA00022722"/>
    </source>
</evidence>
<sequence>MRKHIKTIAAAMASLLVMQTAQAQIPDGYYASLKGKKGAELKTAVHEIIKKADVLDYGSGTGHTWEGFYSTDRMDNGQVVDRYSNDIRYFGKSGSVISGMNIEHSFPKSWWGGTQNQAYKDLYNLMPCEQKINSSKSNYPMGKVTSVKTDNGCTRIGTGNEGYQLWEPADKWKGDFARGYMYMATAYQQFSWSGTQALQILQQGSYPTLRKWAYTLYMEWARKDAVDALEVERNNAVSRIQGNRNPFVDFPNLMEYIWGDSINYAFNPETTLSTSGYGGGGSVTPDPEPTETMIYEAMFTDNSGNCTAETVNGPYAGFEVWKRDSQYGWKGTAFSQNTAHAAEATLTTPEIDLTGCSQATLSFEHAVNYCNNPSEILSVEVACNGQTAKLSGFTWPAGNNWTFRESGDISLNSYAGKKINIVFRYRSTSVQASTWEIKQMTVKGIKTSTDISAPTIANDGYPDFSRPYKAYTLDGKPVTDIRKRDFIIINQDGKTWKLKVEP</sequence>
<keyword evidence="4" id="KW-0732">Signal</keyword>
<dbReference type="InterPro" id="IPR044925">
    <property type="entry name" value="His-Me_finger_sf"/>
</dbReference>
<feature type="chain" id="PRO_5047269067" evidence="4">
    <location>
        <begin position="24"/>
        <end position="502"/>
    </location>
</feature>
<keyword evidence="2" id="KW-0540">Nuclease</keyword>
<feature type="signal peptide" evidence="4">
    <location>
        <begin position="1"/>
        <end position="23"/>
    </location>
</feature>